<feature type="region of interest" description="Disordered" evidence="1">
    <location>
        <begin position="99"/>
        <end position="202"/>
    </location>
</feature>
<name>A0AAD8Y3Z9_9STRA</name>
<evidence type="ECO:0000256" key="1">
    <source>
        <dbReference type="SAM" id="MobiDB-lite"/>
    </source>
</evidence>
<organism evidence="2 3">
    <name type="scientific">Skeletonema marinoi</name>
    <dbReference type="NCBI Taxonomy" id="267567"/>
    <lineage>
        <taxon>Eukaryota</taxon>
        <taxon>Sar</taxon>
        <taxon>Stramenopiles</taxon>
        <taxon>Ochrophyta</taxon>
        <taxon>Bacillariophyta</taxon>
        <taxon>Coscinodiscophyceae</taxon>
        <taxon>Thalassiosirophycidae</taxon>
        <taxon>Thalassiosirales</taxon>
        <taxon>Skeletonemataceae</taxon>
        <taxon>Skeletonema</taxon>
        <taxon>Skeletonema marinoi-dohrnii complex</taxon>
    </lineage>
</organism>
<feature type="compositionally biased region" description="Pro residues" evidence="1">
    <location>
        <begin position="103"/>
        <end position="114"/>
    </location>
</feature>
<evidence type="ECO:0000313" key="3">
    <source>
        <dbReference type="Proteomes" id="UP001224775"/>
    </source>
</evidence>
<evidence type="ECO:0000313" key="2">
    <source>
        <dbReference type="EMBL" id="KAK1738391.1"/>
    </source>
</evidence>
<dbReference type="Proteomes" id="UP001224775">
    <property type="component" value="Unassembled WGS sequence"/>
</dbReference>
<accession>A0AAD8Y3Z9</accession>
<keyword evidence="3" id="KW-1185">Reference proteome</keyword>
<gene>
    <name evidence="2" type="ORF">QTG54_011060</name>
</gene>
<sequence>MTSSHTPVDAFDISTLLPKKLQKYKGESDEDFNNYKNDLDYAYRIGDGSLITSIRKEREAKIDAASQLREYNRRLQRRQLQFHQHDQRVLQRRLQQRQLNPHQPEPPVNHPPPNRVDRHPPNNLPPNNNRVDRHPHNPPSNRVAHRPSNPPPNQVERRTNNPPVSPPSSSKNPISCHIRFKTNASKSPRRSQRFPQRVQEQGIVRPRCRRSGRTANMKTITLDGIVKQAGLGNSIHKILSELFEHPFRPPWSGGEKGFIISINSACGNNRYLNIERPGYLRQSYSLSCCDQRRSPRSTTREGYVYGAGTGTVTFGDVATQLCCREMCGDMVRIRDTAQRVMEEAFKSDSSVNTGAMFNTCEVIFYYEEKEIRFHRDMTFINGKYSEKCNSQIENTAVGILVVGDSRDLEFALHNPAGQQIDDDPSIVNLSHGKLLLLHPNDEKDCMRCISGERRECHFRHRSKGVKSRAGELSVGFVFRCCKSRQLINKSTGQYIINKSEKSEKEVEFDSALDSYFKNTPLVKEHQRFLQDLFLPMRDKYLK</sequence>
<proteinExistence type="predicted"/>
<protein>
    <submittedName>
        <fullName evidence="2">Uncharacterized protein</fullName>
    </submittedName>
</protein>
<dbReference type="EMBL" id="JATAAI010000021">
    <property type="protein sequence ID" value="KAK1738391.1"/>
    <property type="molecule type" value="Genomic_DNA"/>
</dbReference>
<reference evidence="2" key="1">
    <citation type="submission" date="2023-06" db="EMBL/GenBank/DDBJ databases">
        <title>Survivors Of The Sea: Transcriptome response of Skeletonema marinoi to long-term dormancy.</title>
        <authorList>
            <person name="Pinder M.I.M."/>
            <person name="Kourtchenko O."/>
            <person name="Robertson E.K."/>
            <person name="Larsson T."/>
            <person name="Maumus F."/>
            <person name="Osuna-Cruz C.M."/>
            <person name="Vancaester E."/>
            <person name="Stenow R."/>
            <person name="Vandepoele K."/>
            <person name="Ploug H."/>
            <person name="Bruchert V."/>
            <person name="Godhe A."/>
            <person name="Topel M."/>
        </authorList>
    </citation>
    <scope>NUCLEOTIDE SEQUENCE</scope>
    <source>
        <strain evidence="2">R05AC</strain>
    </source>
</reference>
<dbReference type="AlphaFoldDB" id="A0AAD8Y3Z9"/>
<comment type="caution">
    <text evidence="2">The sequence shown here is derived from an EMBL/GenBank/DDBJ whole genome shotgun (WGS) entry which is preliminary data.</text>
</comment>